<dbReference type="Gene3D" id="1.20.120.720">
    <property type="entry name" value="Myosin VI head, motor domain, U50 subdomain"/>
    <property type="match status" value="1"/>
</dbReference>
<dbReference type="Gene3D" id="1.20.58.530">
    <property type="match status" value="1"/>
</dbReference>
<gene>
    <name evidence="12" type="primary">LOC100203280</name>
</gene>
<dbReference type="PRINTS" id="PR00193">
    <property type="entry name" value="MYOSINHEAVY"/>
</dbReference>
<keyword evidence="2" id="KW-0067">ATP-binding</keyword>
<dbReference type="InterPro" id="IPR019748">
    <property type="entry name" value="FERM_central"/>
</dbReference>
<dbReference type="InterPro" id="IPR029071">
    <property type="entry name" value="Ubiquitin-like_domsf"/>
</dbReference>
<proteinExistence type="inferred from homology"/>
<dbReference type="Gene3D" id="3.40.850.10">
    <property type="entry name" value="Kinesin motor domain"/>
    <property type="match status" value="1"/>
</dbReference>
<comment type="similarity">
    <text evidence="5">Belongs to the TRAFAC class myosin-kinesin ATPase superfamily. Myosin family.</text>
</comment>
<dbReference type="Proteomes" id="UP001652625">
    <property type="component" value="Chromosome 11"/>
</dbReference>
<evidence type="ECO:0000256" key="3">
    <source>
        <dbReference type="ARBA" id="ARBA00023123"/>
    </source>
</evidence>
<feature type="region of interest" description="Actin-binding" evidence="5">
    <location>
        <begin position="309"/>
        <end position="331"/>
    </location>
</feature>
<evidence type="ECO:0000256" key="6">
    <source>
        <dbReference type="SAM" id="MobiDB-lite"/>
    </source>
</evidence>
<dbReference type="CDD" id="cd13296">
    <property type="entry name" value="PH2_MyoX"/>
    <property type="match status" value="1"/>
</dbReference>
<evidence type="ECO:0000313" key="12">
    <source>
        <dbReference type="RefSeq" id="XP_065664985.1"/>
    </source>
</evidence>
<organism evidence="11 12">
    <name type="scientific">Hydra vulgaris</name>
    <name type="common">Hydra</name>
    <name type="synonym">Hydra attenuata</name>
    <dbReference type="NCBI Taxonomy" id="6087"/>
    <lineage>
        <taxon>Eukaryota</taxon>
        <taxon>Metazoa</taxon>
        <taxon>Cnidaria</taxon>
        <taxon>Hydrozoa</taxon>
        <taxon>Hydroidolina</taxon>
        <taxon>Anthoathecata</taxon>
        <taxon>Aplanulata</taxon>
        <taxon>Hydridae</taxon>
        <taxon>Hydra</taxon>
    </lineage>
</organism>
<dbReference type="Gene3D" id="6.20.240.20">
    <property type="match status" value="1"/>
</dbReference>
<accession>A0ABM4CSU3</accession>
<dbReference type="InterPro" id="IPR001849">
    <property type="entry name" value="PH_domain"/>
</dbReference>
<evidence type="ECO:0000256" key="2">
    <source>
        <dbReference type="ARBA" id="ARBA00022840"/>
    </source>
</evidence>
<feature type="domain" description="PH" evidence="7">
    <location>
        <begin position="901"/>
        <end position="1005"/>
    </location>
</feature>
<name>A0ABM4CSU3_HYDVU</name>
<dbReference type="SMART" id="SM00233">
    <property type="entry name" value="PH"/>
    <property type="match status" value="2"/>
</dbReference>
<dbReference type="SUPFAM" id="SSF54236">
    <property type="entry name" value="Ubiquitin-like"/>
    <property type="match status" value="1"/>
</dbReference>
<feature type="region of interest" description="Disordered" evidence="6">
    <location>
        <begin position="614"/>
        <end position="633"/>
    </location>
</feature>
<dbReference type="InterPro" id="IPR011993">
    <property type="entry name" value="PH-like_dom_sf"/>
</dbReference>
<evidence type="ECO:0000256" key="4">
    <source>
        <dbReference type="ARBA" id="ARBA00023175"/>
    </source>
</evidence>
<dbReference type="InterPro" id="IPR014352">
    <property type="entry name" value="FERM/acyl-CoA-bd_prot_sf"/>
</dbReference>
<evidence type="ECO:0000313" key="11">
    <source>
        <dbReference type="Proteomes" id="UP001652625"/>
    </source>
</evidence>
<dbReference type="InterPro" id="IPR038185">
    <property type="entry name" value="MyTH4_dom_sf"/>
</dbReference>
<evidence type="ECO:0000259" key="7">
    <source>
        <dbReference type="PROSITE" id="PS50003"/>
    </source>
</evidence>
<dbReference type="Pfam" id="PF00373">
    <property type="entry name" value="FERM_M"/>
    <property type="match status" value="1"/>
</dbReference>
<dbReference type="Gene3D" id="1.20.5.190">
    <property type="match status" value="1"/>
</dbReference>
<reference evidence="12" key="1">
    <citation type="submission" date="2025-08" db="UniProtKB">
        <authorList>
            <consortium name="RefSeq"/>
        </authorList>
    </citation>
    <scope>IDENTIFICATION</scope>
</reference>
<evidence type="ECO:0000259" key="9">
    <source>
        <dbReference type="PROSITE" id="PS51016"/>
    </source>
</evidence>
<evidence type="ECO:0000256" key="1">
    <source>
        <dbReference type="ARBA" id="ARBA00022741"/>
    </source>
</evidence>
<dbReference type="SUPFAM" id="SSF50729">
    <property type="entry name" value="PH domain-like"/>
    <property type="match status" value="4"/>
</dbReference>
<dbReference type="Pfam" id="PF00169">
    <property type="entry name" value="PH"/>
    <property type="match status" value="2"/>
</dbReference>
<dbReference type="SMART" id="SM00139">
    <property type="entry name" value="MyTH4"/>
    <property type="match status" value="1"/>
</dbReference>
<keyword evidence="4" id="KW-0505">Motor protein</keyword>
<feature type="domain" description="MyTH4" evidence="9">
    <location>
        <begin position="1042"/>
        <end position="1202"/>
    </location>
</feature>
<dbReference type="PROSITE" id="PS51016">
    <property type="entry name" value="MYTH4"/>
    <property type="match status" value="1"/>
</dbReference>
<keyword evidence="1" id="KW-0547">Nucleotide-binding</keyword>
<dbReference type="InterPro" id="IPR001609">
    <property type="entry name" value="Myosin_head_motor_dom-like"/>
</dbReference>
<evidence type="ECO:0000259" key="8">
    <source>
        <dbReference type="PROSITE" id="PS50057"/>
    </source>
</evidence>
<feature type="domain" description="Myosin motor" evidence="10">
    <location>
        <begin position="1"/>
        <end position="431"/>
    </location>
</feature>
<sequence>MKVIGLSNEQISNIHYVLSSILQLGNITFIPTGGAQISNKNELERLSTLLQIDIYLLNDALTQKSMNLRGEEIFSPLSVEQAVDARDSVAMALFQACFKWIIHNINLRLKGDQTFSSIGILDIFGFENFQINRFEQFNINFANEKLQEYFNKHIFSLEQLEYNREGLEWTDIDWNDNGECLDLVEKKLGILSLIDEESHFPKGTDESLLKKLHENLANNVFYIKPRVANSKFGIKHYAGEVFYDCVGFLEKNRDTFRDDLLRTIKESRSDFVYDLFEKWKSEDLSSNTKNALNKKPRKPTVSSQFKDSLFSLMLNLNSANPYFVRCIKPNNVKTKDLFDEEIVLNQLKYSGMLETVKIRKAGFPVRRLYEDFMRRYRALFYKIKFKMLVDAKDNCILILTQFDPCRELHRIGKTKIFLKDKLESEIEIHRTKNINYACAVILNQLVGYQTRKKFLKIKLSVLVIQKYYKAHYYHKKFVNIKKATLMIQKFERGRQARKLYANMLEQKRIEEERLRELERLREEEHLREMEKLEQERKLHELAEMKIKREEEERIRMEQEEEKRIKDEQQRQAELAKLKVLEENRRALEEQKRQEEEARIREEIKKRLEQEEAKKLKEETEAQELQNELERQDRKATEDALREMAELDAQLQIEEALDEEEDIDDDTVARMMNFNEDTSVVDLVTYEGYLSLKGGIIANAKKHWCVLKDDTLMWFRRKQKALKSGWLLKKGGGSGTLSRRNWKKRWFILKDTLLTYHENDQEGAKVLGTIDLRSCRQIVDSNQKENAFSLVMPSRTYHFVSENPQEWDDWFRILNRVHRANDSELRLMKEESANVKNAVGTIETIIIESISVDLIEEKSQGFSIITANRVYSFVAEKSEEVENWVKVLEKSKEKQLEEGTSVAIEKGWLLKLALKEQARDKRRWFVLNNNSLDYFKSPENNSSRLGSILLNSLCTVIPPPPPDDIKSKETGRWEFVVNGRKRSYNLVCPSHEQAVHWQVAIQEVIENKPPVETPFQKLMNEIMNSKSESLINRIYRVNPLLTFTKQPLKMPLLPLPYGHSLALKAQNKGYGTFYEEALKIFKCLQELENVADPIAVTQGILQTCHDLNQLRDEVYCQLIKQTSGLIDPDNISALRHMQVLVCMSCTFLPSRKVLRFLLAHLKRVYDEFTNSEIAKFSEFAADALKRTRVREYPPSRGEIITLLGRRKINVLVHCYGGGSCQISIDSSITSGEVVKILCKGMGIVQDNLTFGLFEKCGPHNERSIEDREIVADIISKFEKFKALEVNKNSHNKWILFFKIFCYLHPHQVSSSSVEGLFLYEQTCEYVMRGRYLFPELTLCKLAALRLQYLEGDCIVGTWIDKEISTIFPVGKIRSKAAQEKKPTPKKDYGTIRGTISKAISSFKGEEDIEERSEQPVYDVEEELSAIKSSIMAKWKELKGTDPDDALVEYMSIVKNWYGFGSTMFNVKSKEAGYPPNLFLGVGYKNVALYRRDETRPIQTYNYEEISSFGAPKSNVYRIILEGRSPIQFETEMVLEIAKLMKAYINEIVKKTLQNNEVLRDTLKLIEN</sequence>
<dbReference type="PANTHER" id="PTHR46049:SF3">
    <property type="entry name" value="MYOSIN VIIA"/>
    <property type="match status" value="1"/>
</dbReference>
<comment type="caution">
    <text evidence="5">Lacks conserved residue(s) required for the propagation of feature annotation.</text>
</comment>
<keyword evidence="5" id="KW-0009">Actin-binding</keyword>
<dbReference type="Gene3D" id="2.30.29.30">
    <property type="entry name" value="Pleckstrin-homology domain (PH domain)/Phosphotyrosine-binding domain (PTB)"/>
    <property type="match status" value="4"/>
</dbReference>
<dbReference type="Pfam" id="PF00063">
    <property type="entry name" value="Myosin_head"/>
    <property type="match status" value="1"/>
</dbReference>
<dbReference type="SUPFAM" id="SSF52540">
    <property type="entry name" value="P-loop containing nucleoside triphosphate hydrolases"/>
    <property type="match status" value="1"/>
</dbReference>
<dbReference type="Pfam" id="PF21989">
    <property type="entry name" value="RA_2"/>
    <property type="match status" value="1"/>
</dbReference>
<dbReference type="InterPro" id="IPR035963">
    <property type="entry name" value="FERM_2"/>
</dbReference>
<keyword evidence="11" id="KW-1185">Reference proteome</keyword>
<dbReference type="PROSITE" id="PS51456">
    <property type="entry name" value="MYOSIN_MOTOR"/>
    <property type="match status" value="1"/>
</dbReference>
<feature type="domain" description="PH" evidence="7">
    <location>
        <begin position="719"/>
        <end position="818"/>
    </location>
</feature>
<dbReference type="Gene3D" id="1.25.40.530">
    <property type="entry name" value="MyTH4 domain"/>
    <property type="match status" value="1"/>
</dbReference>
<dbReference type="InterPro" id="IPR027417">
    <property type="entry name" value="P-loop_NTPase"/>
</dbReference>
<feature type="domain" description="PH" evidence="7">
    <location>
        <begin position="861"/>
        <end position="892"/>
    </location>
</feature>
<dbReference type="Gene3D" id="1.20.80.10">
    <property type="match status" value="1"/>
</dbReference>
<dbReference type="InterPro" id="IPR051724">
    <property type="entry name" value="Actin_motor_Myosin"/>
</dbReference>
<dbReference type="InterPro" id="IPR036961">
    <property type="entry name" value="Kinesin_motor_dom_sf"/>
</dbReference>
<dbReference type="PROSITE" id="PS50003">
    <property type="entry name" value="PH_DOMAIN"/>
    <property type="match status" value="3"/>
</dbReference>
<dbReference type="Gene3D" id="3.10.20.90">
    <property type="entry name" value="Phosphatidylinositol 3-kinase Catalytic Subunit, Chain A, domain 1"/>
    <property type="match status" value="1"/>
</dbReference>
<dbReference type="SUPFAM" id="SSF47031">
    <property type="entry name" value="Second domain of FERM"/>
    <property type="match status" value="1"/>
</dbReference>
<dbReference type="PANTHER" id="PTHR46049">
    <property type="entry name" value="AGAP003327-PA"/>
    <property type="match status" value="1"/>
</dbReference>
<dbReference type="CDD" id="cd14473">
    <property type="entry name" value="FERM_B-lobe"/>
    <property type="match status" value="1"/>
</dbReference>
<evidence type="ECO:0000259" key="10">
    <source>
        <dbReference type="PROSITE" id="PS51456"/>
    </source>
</evidence>
<dbReference type="InterPro" id="IPR019749">
    <property type="entry name" value="Band_41_domain"/>
</dbReference>
<dbReference type="GeneID" id="100203280"/>
<dbReference type="PROSITE" id="PS50096">
    <property type="entry name" value="IQ"/>
    <property type="match status" value="1"/>
</dbReference>
<dbReference type="SMART" id="SM00242">
    <property type="entry name" value="MYSc"/>
    <property type="match status" value="1"/>
</dbReference>
<protein>
    <submittedName>
        <fullName evidence="12">Unconventional myosin-X isoform X2</fullName>
    </submittedName>
</protein>
<dbReference type="PROSITE" id="PS50057">
    <property type="entry name" value="FERM_3"/>
    <property type="match status" value="1"/>
</dbReference>
<keyword evidence="3 5" id="KW-0518">Myosin</keyword>
<feature type="domain" description="FERM" evidence="8">
    <location>
        <begin position="1207"/>
        <end position="1550"/>
    </location>
</feature>
<dbReference type="Pfam" id="PF00784">
    <property type="entry name" value="MyTH4"/>
    <property type="match status" value="1"/>
</dbReference>
<dbReference type="SMART" id="SM00295">
    <property type="entry name" value="B41"/>
    <property type="match status" value="1"/>
</dbReference>
<dbReference type="InterPro" id="IPR000299">
    <property type="entry name" value="FERM_domain"/>
</dbReference>
<dbReference type="InterPro" id="IPR000857">
    <property type="entry name" value="MyTH4_dom"/>
</dbReference>
<evidence type="ECO:0000256" key="5">
    <source>
        <dbReference type="PROSITE-ProRule" id="PRU00782"/>
    </source>
</evidence>
<dbReference type="RefSeq" id="XP_065664985.1">
    <property type="nucleotide sequence ID" value="XM_065808913.1"/>
</dbReference>